<keyword evidence="1" id="KW-0175">Coiled coil</keyword>
<dbReference type="EMBL" id="JAENIJ010000001">
    <property type="protein sequence ID" value="MBK1880882.1"/>
    <property type="molecule type" value="Genomic_DNA"/>
</dbReference>
<comment type="caution">
    <text evidence="3">The sequence shown here is derived from an EMBL/GenBank/DDBJ whole genome shotgun (WGS) entry which is preliminary data.</text>
</comment>
<evidence type="ECO:0000256" key="2">
    <source>
        <dbReference type="SAM" id="Phobius"/>
    </source>
</evidence>
<keyword evidence="2" id="KW-1133">Transmembrane helix</keyword>
<accession>A0A934VSX2</accession>
<feature type="coiled-coil region" evidence="1">
    <location>
        <begin position="63"/>
        <end position="90"/>
    </location>
</feature>
<proteinExistence type="predicted"/>
<dbReference type="Proteomes" id="UP000603141">
    <property type="component" value="Unassembled WGS sequence"/>
</dbReference>
<keyword evidence="4" id="KW-1185">Reference proteome</keyword>
<keyword evidence="2" id="KW-0812">Transmembrane</keyword>
<sequence length="286" mass="31608">MSKPKDPTASNARSPIAGCAIFICVGLVMIFLIVFSIVSLFRQFDAIKEFTAEKPVALKVSSVEDRDAELNQLAERLESFRQQLTDGKDTSLLLSAEDMNLAIAAYEPLKELRGTFHIDQIADGEMDISISFKINGKPRLPKKGETGWFNSDPRYLNAEIVAHPKLAKGEIALEIDSIKVPGKTVPEEFKEQMSPYRITQRYTEDAVIGPSMAKLTGVEIQGDKVLFRRKSGEKPSDNITREQVDSASSRFFKIIGIAATIFLTLVGIVLLIGIRAKKNRSESGSI</sequence>
<name>A0A934VSX2_9BACT</name>
<feature type="transmembrane region" description="Helical" evidence="2">
    <location>
        <begin position="20"/>
        <end position="41"/>
    </location>
</feature>
<dbReference type="RefSeq" id="WP_200266511.1">
    <property type="nucleotide sequence ID" value="NZ_JAENIJ010000001.1"/>
</dbReference>
<dbReference type="AlphaFoldDB" id="A0A934VSX2"/>
<feature type="transmembrane region" description="Helical" evidence="2">
    <location>
        <begin position="251"/>
        <end position="274"/>
    </location>
</feature>
<protein>
    <submittedName>
        <fullName evidence="3">Uncharacterized protein</fullName>
    </submittedName>
</protein>
<evidence type="ECO:0000313" key="3">
    <source>
        <dbReference type="EMBL" id="MBK1880882.1"/>
    </source>
</evidence>
<keyword evidence="2" id="KW-0472">Membrane</keyword>
<reference evidence="3" key="1">
    <citation type="submission" date="2021-01" db="EMBL/GenBank/DDBJ databases">
        <title>Modified the classification status of verrucomicrobia.</title>
        <authorList>
            <person name="Feng X."/>
        </authorList>
    </citation>
    <scope>NUCLEOTIDE SEQUENCE</scope>
    <source>
        <strain evidence="3">KCTC 22041</strain>
    </source>
</reference>
<evidence type="ECO:0000256" key="1">
    <source>
        <dbReference type="SAM" id="Coils"/>
    </source>
</evidence>
<gene>
    <name evidence="3" type="ORF">JIN85_00565</name>
</gene>
<evidence type="ECO:0000313" key="4">
    <source>
        <dbReference type="Proteomes" id="UP000603141"/>
    </source>
</evidence>
<organism evidence="3 4">
    <name type="scientific">Luteolibacter pohnpeiensis</name>
    <dbReference type="NCBI Taxonomy" id="454153"/>
    <lineage>
        <taxon>Bacteria</taxon>
        <taxon>Pseudomonadati</taxon>
        <taxon>Verrucomicrobiota</taxon>
        <taxon>Verrucomicrobiia</taxon>
        <taxon>Verrucomicrobiales</taxon>
        <taxon>Verrucomicrobiaceae</taxon>
        <taxon>Luteolibacter</taxon>
    </lineage>
</organism>